<keyword evidence="5 8" id="KW-0653">Protein transport</keyword>
<dbReference type="PROSITE" id="PS00674">
    <property type="entry name" value="AAA"/>
    <property type="match status" value="1"/>
</dbReference>
<keyword evidence="3 7" id="KW-0547">Nucleotide-binding</keyword>
<dbReference type="InterPro" id="IPR027417">
    <property type="entry name" value="P-loop_NTPase"/>
</dbReference>
<dbReference type="GO" id="GO:0000045">
    <property type="term" value="P:autophagosome assembly"/>
    <property type="evidence" value="ECO:0007669"/>
    <property type="project" value="EnsemblFungi"/>
</dbReference>
<dbReference type="GO" id="GO:0005524">
    <property type="term" value="F:ATP binding"/>
    <property type="evidence" value="ECO:0007669"/>
    <property type="project" value="UniProtKB-UniRule"/>
</dbReference>
<protein>
    <recommendedName>
        <fullName evidence="8">Vesicular-fusion protein SEC18</fullName>
    </recommendedName>
</protein>
<dbReference type="GeneID" id="93647110"/>
<dbReference type="PANTHER" id="PTHR23078:SF3">
    <property type="entry name" value="VESICLE-FUSING ATPASE"/>
    <property type="match status" value="1"/>
</dbReference>
<evidence type="ECO:0000256" key="1">
    <source>
        <dbReference type="ARBA" id="ARBA00006914"/>
    </source>
</evidence>
<dbReference type="STRING" id="1805483.A0A177ECG2"/>
<dbReference type="Pfam" id="PF00004">
    <property type="entry name" value="AAA"/>
    <property type="match status" value="2"/>
</dbReference>
<keyword evidence="2 8" id="KW-0813">Transport</keyword>
<comment type="caution">
    <text evidence="10">The sequence shown here is derived from an EMBL/GenBank/DDBJ whole genome shotgun (WGS) entry which is preliminary data.</text>
</comment>
<dbReference type="GO" id="GO:0042144">
    <property type="term" value="P:vacuole fusion, non-autophagic"/>
    <property type="evidence" value="ECO:0007669"/>
    <property type="project" value="EnsemblFungi"/>
</dbReference>
<proteinExistence type="inferred from homology"/>
<dbReference type="Pfam" id="PF17862">
    <property type="entry name" value="AAA_lid_3"/>
    <property type="match status" value="1"/>
</dbReference>
<dbReference type="SMART" id="SM00382">
    <property type="entry name" value="AAA"/>
    <property type="match status" value="2"/>
</dbReference>
<gene>
    <name evidence="10" type="ORF">NEDG_00760</name>
</gene>
<feature type="domain" description="AAA+ ATPase" evidence="9">
    <location>
        <begin position="231"/>
        <end position="375"/>
    </location>
</feature>
<dbReference type="Gene3D" id="3.40.50.300">
    <property type="entry name" value="P-loop containing nucleotide triphosphate hydrolases"/>
    <property type="match status" value="2"/>
</dbReference>
<dbReference type="Proteomes" id="UP000185944">
    <property type="component" value="Unassembled WGS sequence"/>
</dbReference>
<dbReference type="GO" id="GO:0000149">
    <property type="term" value="F:SNARE binding"/>
    <property type="evidence" value="ECO:0007669"/>
    <property type="project" value="EnsemblFungi"/>
</dbReference>
<dbReference type="InterPro" id="IPR039812">
    <property type="entry name" value="Vesicle-fus_ATPase"/>
</dbReference>
<evidence type="ECO:0000256" key="6">
    <source>
        <dbReference type="ARBA" id="ARBA00056429"/>
    </source>
</evidence>
<dbReference type="Gene3D" id="1.10.8.60">
    <property type="match status" value="1"/>
</dbReference>
<comment type="similarity">
    <text evidence="1 7">Belongs to the AAA ATPase family.</text>
</comment>
<dbReference type="FunFam" id="1.10.8.60:FF:000115">
    <property type="entry name" value="N-ethylmaleimide-sensitive fusion protein, putative"/>
    <property type="match status" value="1"/>
</dbReference>
<dbReference type="CDD" id="cd19481">
    <property type="entry name" value="RecA-like_protease"/>
    <property type="match status" value="1"/>
</dbReference>
<sequence length="659" mass="73115">MKYTVVKMQKPIHAYTNRVYISGEYQDTFCAINGYVFRVEKDESLNTGTLALSQIQRDLIRAEEGSVIEVVTMSISSRSVISKVAISLSIKTKKGEHPRLSKDTIEKAFLSKIEGIPLTRGQQICLIIGTEDMPDDPGAKRALLFICTIEEIETVDKAIIGVVRPNTELEIGAHPGISLVGAGSELKISSEFNSQELEIGGLEKEFGEMFRRAFLQRTYPPEFIQKMGITHIKGIMLYGPPGTGKTLIARKMSTRLNTAPPKIVNGPEILNKYVGQSEENIRKLFEDAENDYKKYGDASPLHVIIFDEIDAICKSRGSSNGVGDQVVNQLLSKLDGVECLNNILVIGMTNRLDLIDDALLRPGRFEIHIEIALPDEHGRLEILQIHTNKMEKNCFLGADVEMPVLASKSKNFTGAEITALVKSAASFALERSQRTKEEVVIGMKDFEQALEETVPAFGVSKSLRLPEPLYHYPSAKKAIAEGEKMVQRLKNKENGKLSQTLSLMLSGHPGVGKTTIAEIVAKHSEIPFIRVISPRDLVGKEEHEKVIYIKKTFKDAYRSSESIVVLDDIEGLMDYVAIGPRFSNSVLQAIKIFAKNQAKYRVLVIGTTADASLMEESGILRSFDEHVTVSPISKEDKAWFSSQTSIACNINQTIREIIQ</sequence>
<feature type="domain" description="AAA+ ATPase" evidence="9">
    <location>
        <begin position="499"/>
        <end position="633"/>
    </location>
</feature>
<evidence type="ECO:0000259" key="9">
    <source>
        <dbReference type="SMART" id="SM00382"/>
    </source>
</evidence>
<dbReference type="GO" id="GO:0006888">
    <property type="term" value="P:endoplasmic reticulum to Golgi vesicle-mediated transport"/>
    <property type="evidence" value="ECO:0007669"/>
    <property type="project" value="EnsemblFungi"/>
</dbReference>
<dbReference type="InterPro" id="IPR003960">
    <property type="entry name" value="ATPase_AAA_CS"/>
</dbReference>
<keyword evidence="8" id="KW-0931">ER-Golgi transport</keyword>
<evidence type="ECO:0000256" key="5">
    <source>
        <dbReference type="ARBA" id="ARBA00022927"/>
    </source>
</evidence>
<dbReference type="GO" id="GO:0043001">
    <property type="term" value="P:Golgi to plasma membrane protein transport"/>
    <property type="evidence" value="ECO:0007669"/>
    <property type="project" value="EnsemblFungi"/>
</dbReference>
<organism evidence="10 11">
    <name type="scientific">Nematocida displodere</name>
    <dbReference type="NCBI Taxonomy" id="1805483"/>
    <lineage>
        <taxon>Eukaryota</taxon>
        <taxon>Fungi</taxon>
        <taxon>Fungi incertae sedis</taxon>
        <taxon>Microsporidia</taxon>
        <taxon>Nematocida</taxon>
    </lineage>
</organism>
<evidence type="ECO:0000256" key="3">
    <source>
        <dbReference type="ARBA" id="ARBA00022741"/>
    </source>
</evidence>
<dbReference type="PANTHER" id="PTHR23078">
    <property type="entry name" value="VESICULAR-FUSION PROTEIN NSF"/>
    <property type="match status" value="1"/>
</dbReference>
<keyword evidence="8" id="KW-0963">Cytoplasm</keyword>
<evidence type="ECO:0000313" key="10">
    <source>
        <dbReference type="EMBL" id="OAG29627.1"/>
    </source>
</evidence>
<dbReference type="FunFam" id="3.40.50.300:FF:000166">
    <property type="entry name" value="vesicle-fusing ATPase isoform X1"/>
    <property type="match status" value="1"/>
</dbReference>
<dbReference type="RefSeq" id="XP_067544275.1">
    <property type="nucleotide sequence ID" value="XM_067688178.1"/>
</dbReference>
<dbReference type="GO" id="GO:0048280">
    <property type="term" value="P:vesicle fusion with Golgi apparatus"/>
    <property type="evidence" value="ECO:0007669"/>
    <property type="project" value="EnsemblFungi"/>
</dbReference>
<dbReference type="GO" id="GO:0048219">
    <property type="term" value="P:inter-Golgi cisterna vesicle-mediated transport"/>
    <property type="evidence" value="ECO:0007669"/>
    <property type="project" value="EnsemblFungi"/>
</dbReference>
<dbReference type="FunFam" id="3.40.50.300:FF:000154">
    <property type="entry name" value="Vesicle-fusing ATPase 1"/>
    <property type="match status" value="1"/>
</dbReference>
<evidence type="ECO:0000256" key="7">
    <source>
        <dbReference type="RuleBase" id="RU003651"/>
    </source>
</evidence>
<comment type="function">
    <text evidence="6 8">Required for vesicle-mediated transport. Catalyzes the fusion of transport vesicles within the Golgi cisternae. Is also required for transport from the endoplasmic reticulum to the Golgi stack. Seems to function as a fusion protein required for the delivery of cargo proteins to all compartments of the Golgi stack independent of vesicle origin.</text>
</comment>
<keyword evidence="11" id="KW-1185">Reference proteome</keyword>
<dbReference type="SUPFAM" id="SSF50692">
    <property type="entry name" value="ADC-like"/>
    <property type="match status" value="1"/>
</dbReference>
<evidence type="ECO:0000256" key="2">
    <source>
        <dbReference type="ARBA" id="ARBA00022448"/>
    </source>
</evidence>
<dbReference type="SUPFAM" id="SSF52540">
    <property type="entry name" value="P-loop containing nucleoside triphosphate hydrolases"/>
    <property type="match status" value="2"/>
</dbReference>
<evidence type="ECO:0000313" key="11">
    <source>
        <dbReference type="Proteomes" id="UP000185944"/>
    </source>
</evidence>
<dbReference type="AlphaFoldDB" id="A0A177ECG2"/>
<dbReference type="GO" id="GO:0005795">
    <property type="term" value="C:Golgi stack"/>
    <property type="evidence" value="ECO:0007669"/>
    <property type="project" value="TreeGrafter"/>
</dbReference>
<evidence type="ECO:0000256" key="4">
    <source>
        <dbReference type="ARBA" id="ARBA00022840"/>
    </source>
</evidence>
<dbReference type="VEuPathDB" id="MicrosporidiaDB:NEDG_00760"/>
<name>A0A177ECG2_9MICR</name>
<reference evidence="10 11" key="1">
    <citation type="submission" date="2016-02" db="EMBL/GenBank/DDBJ databases">
        <title>Discovery of a natural microsporidian pathogen with a broad tissue tropism in Caenorhabditis elegans.</title>
        <authorList>
            <person name="Luallen R.J."/>
            <person name="Reinke A.W."/>
            <person name="Tong L."/>
            <person name="Botts M.R."/>
            <person name="Felix M.-A."/>
            <person name="Troemel E.R."/>
        </authorList>
    </citation>
    <scope>NUCLEOTIDE SEQUENCE [LARGE SCALE GENOMIC DNA]</scope>
    <source>
        <strain evidence="10 11">JUm2807</strain>
    </source>
</reference>
<dbReference type="EMBL" id="LTDL01000040">
    <property type="protein sequence ID" value="OAG29627.1"/>
    <property type="molecule type" value="Genomic_DNA"/>
</dbReference>
<comment type="subcellular location">
    <subcellularLocation>
        <location evidence="8">Cytoplasm</location>
    </subcellularLocation>
</comment>
<dbReference type="InterPro" id="IPR003959">
    <property type="entry name" value="ATPase_AAA_core"/>
</dbReference>
<dbReference type="InterPro" id="IPR009010">
    <property type="entry name" value="Asp_de-COase-like_dom_sf"/>
</dbReference>
<dbReference type="Gene3D" id="2.40.40.20">
    <property type="match status" value="1"/>
</dbReference>
<keyword evidence="8" id="KW-0378">Hydrolase</keyword>
<dbReference type="OrthoDB" id="9982946at2759"/>
<keyword evidence="4 7" id="KW-0067">ATP-binding</keyword>
<dbReference type="GO" id="GO:0035494">
    <property type="term" value="P:SNARE complex disassembly"/>
    <property type="evidence" value="ECO:0007669"/>
    <property type="project" value="EnsemblFungi"/>
</dbReference>
<dbReference type="InterPro" id="IPR003593">
    <property type="entry name" value="AAA+_ATPase"/>
</dbReference>
<accession>A0A177ECG2</accession>
<evidence type="ECO:0000256" key="8">
    <source>
        <dbReference type="RuleBase" id="RU367045"/>
    </source>
</evidence>
<dbReference type="GO" id="GO:0016887">
    <property type="term" value="F:ATP hydrolysis activity"/>
    <property type="evidence" value="ECO:0007669"/>
    <property type="project" value="EnsemblFungi"/>
</dbReference>
<dbReference type="GO" id="GO:0070300">
    <property type="term" value="F:phosphatidic acid binding"/>
    <property type="evidence" value="ECO:0007669"/>
    <property type="project" value="EnsemblFungi"/>
</dbReference>
<dbReference type="InterPro" id="IPR041569">
    <property type="entry name" value="AAA_lid_3"/>
</dbReference>